<evidence type="ECO:0000313" key="2">
    <source>
        <dbReference type="Proteomes" id="UP000324222"/>
    </source>
</evidence>
<reference evidence="1 2" key="1">
    <citation type="submission" date="2019-05" db="EMBL/GenBank/DDBJ databases">
        <title>Another draft genome of Portunus trituberculatus and its Hox gene families provides insights of decapod evolution.</title>
        <authorList>
            <person name="Jeong J.-H."/>
            <person name="Song I."/>
            <person name="Kim S."/>
            <person name="Choi T."/>
            <person name="Kim D."/>
            <person name="Ryu S."/>
            <person name="Kim W."/>
        </authorList>
    </citation>
    <scope>NUCLEOTIDE SEQUENCE [LARGE SCALE GENOMIC DNA]</scope>
    <source>
        <tissue evidence="1">Muscle</tissue>
    </source>
</reference>
<name>A0A5B7HGV1_PORTR</name>
<evidence type="ECO:0000313" key="1">
    <source>
        <dbReference type="EMBL" id="MPC68989.1"/>
    </source>
</evidence>
<organism evidence="1 2">
    <name type="scientific">Portunus trituberculatus</name>
    <name type="common">Swimming crab</name>
    <name type="synonym">Neptunus trituberculatus</name>
    <dbReference type="NCBI Taxonomy" id="210409"/>
    <lineage>
        <taxon>Eukaryota</taxon>
        <taxon>Metazoa</taxon>
        <taxon>Ecdysozoa</taxon>
        <taxon>Arthropoda</taxon>
        <taxon>Crustacea</taxon>
        <taxon>Multicrustacea</taxon>
        <taxon>Malacostraca</taxon>
        <taxon>Eumalacostraca</taxon>
        <taxon>Eucarida</taxon>
        <taxon>Decapoda</taxon>
        <taxon>Pleocyemata</taxon>
        <taxon>Brachyura</taxon>
        <taxon>Eubrachyura</taxon>
        <taxon>Portunoidea</taxon>
        <taxon>Portunidae</taxon>
        <taxon>Portuninae</taxon>
        <taxon>Portunus</taxon>
    </lineage>
</organism>
<accession>A0A5B7HGV1</accession>
<dbReference type="AlphaFoldDB" id="A0A5B7HGV1"/>
<gene>
    <name evidence="1" type="ORF">E2C01_063203</name>
</gene>
<dbReference type="Proteomes" id="UP000324222">
    <property type="component" value="Unassembled WGS sequence"/>
</dbReference>
<comment type="caution">
    <text evidence="1">The sequence shown here is derived from an EMBL/GenBank/DDBJ whole genome shotgun (WGS) entry which is preliminary data.</text>
</comment>
<sequence>MSGVVCGAVDGLGQARRRTALKGCRGIVSVTGSTSIATSSTSTITVTTSTIIAASSTAAITAASASTTSTMSPRPLAAETVSQLRPNGEVAARRHLGTGQVTKPPFLVGPL</sequence>
<protein>
    <submittedName>
        <fullName evidence="1">Uncharacterized protein</fullName>
    </submittedName>
</protein>
<keyword evidence="2" id="KW-1185">Reference proteome</keyword>
<dbReference type="EMBL" id="VSRR010028718">
    <property type="protein sequence ID" value="MPC68989.1"/>
    <property type="molecule type" value="Genomic_DNA"/>
</dbReference>
<proteinExistence type="predicted"/>